<organism evidence="3 4">
    <name type="scientific">Actinoplanes palleronii</name>
    <dbReference type="NCBI Taxonomy" id="113570"/>
    <lineage>
        <taxon>Bacteria</taxon>
        <taxon>Bacillati</taxon>
        <taxon>Actinomycetota</taxon>
        <taxon>Actinomycetes</taxon>
        <taxon>Micromonosporales</taxon>
        <taxon>Micromonosporaceae</taxon>
        <taxon>Actinoplanes</taxon>
    </lineage>
</organism>
<reference evidence="3 4" key="1">
    <citation type="submission" date="2021-01" db="EMBL/GenBank/DDBJ databases">
        <title>Whole genome shotgun sequence of Actinoplanes palleronii NBRC 14916.</title>
        <authorList>
            <person name="Komaki H."/>
            <person name="Tamura T."/>
        </authorList>
    </citation>
    <scope>NUCLEOTIDE SEQUENCE [LARGE SCALE GENOMIC DNA]</scope>
    <source>
        <strain evidence="3 4">NBRC 14916</strain>
    </source>
</reference>
<dbReference type="SUPFAM" id="SSF69322">
    <property type="entry name" value="Tricorn protease domain 2"/>
    <property type="match status" value="1"/>
</dbReference>
<dbReference type="InterPro" id="IPR015943">
    <property type="entry name" value="WD40/YVTN_repeat-like_dom_sf"/>
</dbReference>
<feature type="chain" id="PRO_5047325334" description="BACON domain-containing protein" evidence="1">
    <location>
        <begin position="24"/>
        <end position="401"/>
    </location>
</feature>
<accession>A0ABQ4BC52</accession>
<comment type="caution">
    <text evidence="3">The sequence shown here is derived from an EMBL/GenBank/DDBJ whole genome shotgun (WGS) entry which is preliminary data.</text>
</comment>
<dbReference type="InterPro" id="IPR024361">
    <property type="entry name" value="BACON"/>
</dbReference>
<name>A0ABQ4BC52_9ACTN</name>
<proteinExistence type="predicted"/>
<dbReference type="Gene3D" id="2.130.10.10">
    <property type="entry name" value="YVTN repeat-like/Quinoprotein amine dehydrogenase"/>
    <property type="match status" value="1"/>
</dbReference>
<dbReference type="EMBL" id="BOMS01000057">
    <property type="protein sequence ID" value="GIE68160.1"/>
    <property type="molecule type" value="Genomic_DNA"/>
</dbReference>
<evidence type="ECO:0000313" key="3">
    <source>
        <dbReference type="EMBL" id="GIE68160.1"/>
    </source>
</evidence>
<feature type="signal peptide" evidence="1">
    <location>
        <begin position="1"/>
        <end position="23"/>
    </location>
</feature>
<protein>
    <recommendedName>
        <fullName evidence="2">BACON domain-containing protein</fullName>
    </recommendedName>
</protein>
<evidence type="ECO:0000259" key="2">
    <source>
        <dbReference type="Pfam" id="PF19190"/>
    </source>
</evidence>
<dbReference type="Pfam" id="PF19190">
    <property type="entry name" value="BACON_2"/>
    <property type="match status" value="1"/>
</dbReference>
<evidence type="ECO:0000256" key="1">
    <source>
        <dbReference type="SAM" id="SignalP"/>
    </source>
</evidence>
<sequence>MFSRAIMATAVVSVLSIPLSAVTARAPGEAAGATPPSGVVAVSTGGLRVTPQSLAVTVEAGRRQQSAVQLTNVGGSAVRWWIADGEGAASRPGRLGEVQRSWAVTGMAVGWGIGTESGNVWISDVDLLRNDSYTPDGIRRSEGWPTPWANINPGPLDMAYVPSRSLMCQVKTGAENGIACWDPRTGDVRADIVGEFAWTAAPQRGLAYRPDDDSFYVGGWDQGRIYHIRGLGNPRPGSVISSCVPPDRAVAGLGWSAGFDRLWVATQSPRDLVYALDPDTCRTLATVAPPDADPSTGAGLDVGPDGSLWIMSAGVGAPPATSGTASQIGSGLPVFATAPWLAAERSSGSLRPGGSLRIGIRVDATRLAPGRYEATLYVLSDEEQNCLTAVPVRLLVRPAPH</sequence>
<keyword evidence="4" id="KW-1185">Reference proteome</keyword>
<dbReference type="Proteomes" id="UP000624709">
    <property type="component" value="Unassembled WGS sequence"/>
</dbReference>
<evidence type="ECO:0000313" key="4">
    <source>
        <dbReference type="Proteomes" id="UP000624709"/>
    </source>
</evidence>
<feature type="domain" description="BACON" evidence="2">
    <location>
        <begin position="336"/>
        <end position="381"/>
    </location>
</feature>
<gene>
    <name evidence="3" type="ORF">Apa02nite_042680</name>
</gene>
<keyword evidence="1" id="KW-0732">Signal</keyword>